<accession>A0A448NXD9</accession>
<dbReference type="InterPro" id="IPR055648">
    <property type="entry name" value="DUF7224"/>
</dbReference>
<reference evidence="2 3" key="1">
    <citation type="submission" date="2018-12" db="EMBL/GenBank/DDBJ databases">
        <authorList>
            <consortium name="Pathogen Informatics"/>
        </authorList>
    </citation>
    <scope>NUCLEOTIDE SEQUENCE [LARGE SCALE GENOMIC DNA]</scope>
    <source>
        <strain evidence="2 3">NCTC13652</strain>
    </source>
</reference>
<dbReference type="GeneID" id="82883603"/>
<gene>
    <name evidence="2" type="ORF">NCTC13652_00790</name>
</gene>
<evidence type="ECO:0000259" key="1">
    <source>
        <dbReference type="Pfam" id="PF23866"/>
    </source>
</evidence>
<keyword evidence="3" id="KW-1185">Reference proteome</keyword>
<dbReference type="AlphaFoldDB" id="A0A448NXD9"/>
<protein>
    <recommendedName>
        <fullName evidence="1">DUF7224 domain-containing protein</fullName>
    </recommendedName>
</protein>
<name>A0A448NXD9_9ACTN</name>
<dbReference type="RefSeq" id="WP_051238204.1">
    <property type="nucleotide sequence ID" value="NZ_CP025571.1"/>
</dbReference>
<evidence type="ECO:0000313" key="3">
    <source>
        <dbReference type="Proteomes" id="UP000277858"/>
    </source>
</evidence>
<dbReference type="Pfam" id="PF23866">
    <property type="entry name" value="DUF7224"/>
    <property type="match status" value="1"/>
</dbReference>
<dbReference type="EMBL" id="LR134473">
    <property type="protein sequence ID" value="VEI02611.1"/>
    <property type="molecule type" value="Genomic_DNA"/>
</dbReference>
<proteinExistence type="predicted"/>
<dbReference type="OrthoDB" id="4965457at2"/>
<evidence type="ECO:0000313" key="2">
    <source>
        <dbReference type="EMBL" id="VEI02611.1"/>
    </source>
</evidence>
<dbReference type="Proteomes" id="UP000277858">
    <property type="component" value="Chromosome"/>
</dbReference>
<organism evidence="2 3">
    <name type="scientific">Acidipropionibacterium jensenii</name>
    <dbReference type="NCBI Taxonomy" id="1749"/>
    <lineage>
        <taxon>Bacteria</taxon>
        <taxon>Bacillati</taxon>
        <taxon>Actinomycetota</taxon>
        <taxon>Actinomycetes</taxon>
        <taxon>Propionibacteriales</taxon>
        <taxon>Propionibacteriaceae</taxon>
        <taxon>Acidipropionibacterium</taxon>
    </lineage>
</organism>
<dbReference type="STRING" id="1122997.GCA_000425285_01070"/>
<feature type="domain" description="DUF7224" evidence="1">
    <location>
        <begin position="267"/>
        <end position="417"/>
    </location>
</feature>
<sequence length="418" mass="44264">MRWLTRVRVSAGMWLTPLVALLVAANLGGQEGSGEGYRLAVATRDSFDLLLATGLCALAGAWEGGRLRRAGVLTWPRRRSVPRVLAAPWLMSVVSATAVAVIVFARHRAFSGGASMAVVTTTILSLWVWALAGIAAGLWSPPVVALPVSFAVPVLWLILAPVNSVPWLRHLNGDWVVCCQVDQTLAPAAVTGTLTVLAGVLVAAGLAIWGRSRTMSRSVRLSIGPGVVAALALGLVLGGVQVHHLGWEPVDPRHAAVACTTGERVTVCVLPEHDGQARHIVSLADAAFSRWQVYGVRTPTSLTEATGLEPGSRDAAALVANARYDTDFDILNQVSQALATASYQAPGTQVPVEVIQRQQRAQAWLVRSAGAQVGGGMDAARFGLDREAWDWATALLVKPRAQQGRTVNADLDYLAACR</sequence>